<keyword evidence="8" id="KW-1185">Reference proteome</keyword>
<comment type="subcellular location">
    <subcellularLocation>
        <location evidence="1">Membrane</location>
        <topology evidence="1">Multi-pass membrane protein</topology>
    </subcellularLocation>
</comment>
<dbReference type="GO" id="GO:0071786">
    <property type="term" value="P:endoplasmic reticulum tubular network organization"/>
    <property type="evidence" value="ECO:0007669"/>
    <property type="project" value="TreeGrafter"/>
</dbReference>
<feature type="transmembrane region" description="Helical" evidence="6">
    <location>
        <begin position="163"/>
        <end position="183"/>
    </location>
</feature>
<evidence type="ECO:0000256" key="6">
    <source>
        <dbReference type="SAM" id="Phobius"/>
    </source>
</evidence>
<feature type="transmembrane region" description="Helical" evidence="6">
    <location>
        <begin position="20"/>
        <end position="41"/>
    </location>
</feature>
<organism evidence="7 8">
    <name type="scientific">Komagataella pastoris</name>
    <name type="common">Yeast</name>
    <name type="synonym">Pichia pastoris</name>
    <dbReference type="NCBI Taxonomy" id="4922"/>
    <lineage>
        <taxon>Eukaryota</taxon>
        <taxon>Fungi</taxon>
        <taxon>Dikarya</taxon>
        <taxon>Ascomycota</taxon>
        <taxon>Saccharomycotina</taxon>
        <taxon>Pichiomycetes</taxon>
        <taxon>Pichiales</taxon>
        <taxon>Pichiaceae</taxon>
        <taxon>Komagataella</taxon>
    </lineage>
</organism>
<sequence>MPPPQTKRQGLLQLAKSAQLYWFLGHAFAILFTTLTFATSFFQSPFSDTPLSFYKNALNAIIITYAIVLRQVHKGKPVTMILSQLRSLLKESNVQYLLLALVFRLTAADPGPVFGGLYPFTIYSLFHFLNYLDTTLLAALPVSNADQVRSLIKMFVSSYNEKSMYIAASCELFLVPSLVLSALKSIILLEWYRAPFSFIRQLIVVFSVVSFLRLRYQQNIYMKQLVDSYDLRISQLLYHPQLPQGFRLGYLRFKSVLTNTLGYLELEKKTR</sequence>
<dbReference type="InterPro" id="IPR005344">
    <property type="entry name" value="TMEM33/Pom33"/>
</dbReference>
<evidence type="ECO:0000256" key="2">
    <source>
        <dbReference type="ARBA" id="ARBA00007322"/>
    </source>
</evidence>
<dbReference type="EMBL" id="CP014584">
    <property type="protein sequence ID" value="ANZ74132.1"/>
    <property type="molecule type" value="Genomic_DNA"/>
</dbReference>
<dbReference type="AlphaFoldDB" id="A0A1B2J843"/>
<dbReference type="GO" id="GO:0005783">
    <property type="term" value="C:endoplasmic reticulum"/>
    <property type="evidence" value="ECO:0007669"/>
    <property type="project" value="TreeGrafter"/>
</dbReference>
<accession>A0A1B2J843</accession>
<dbReference type="PANTHER" id="PTHR12703">
    <property type="entry name" value="TRANSMEMBRANE PROTEIN 33"/>
    <property type="match status" value="1"/>
</dbReference>
<feature type="transmembrane region" description="Helical" evidence="6">
    <location>
        <begin position="120"/>
        <end position="142"/>
    </location>
</feature>
<comment type="similarity">
    <text evidence="2">Belongs to the PER33/POM33 family.</text>
</comment>
<feature type="transmembrane region" description="Helical" evidence="6">
    <location>
        <begin position="195"/>
        <end position="214"/>
    </location>
</feature>
<evidence type="ECO:0000313" key="7">
    <source>
        <dbReference type="EMBL" id="ANZ74132.1"/>
    </source>
</evidence>
<dbReference type="OrthoDB" id="5581259at2759"/>
<name>A0A1B2J843_PICPA</name>
<evidence type="ECO:0000256" key="4">
    <source>
        <dbReference type="ARBA" id="ARBA00022989"/>
    </source>
</evidence>
<evidence type="ECO:0000256" key="1">
    <source>
        <dbReference type="ARBA" id="ARBA00004141"/>
    </source>
</evidence>
<dbReference type="Proteomes" id="UP000094565">
    <property type="component" value="Chromosome 1"/>
</dbReference>
<evidence type="ECO:0000313" key="8">
    <source>
        <dbReference type="Proteomes" id="UP000094565"/>
    </source>
</evidence>
<evidence type="ECO:0000256" key="5">
    <source>
        <dbReference type="ARBA" id="ARBA00023136"/>
    </source>
</evidence>
<dbReference type="Pfam" id="PF03661">
    <property type="entry name" value="TMEM33_Pom33"/>
    <property type="match status" value="1"/>
</dbReference>
<dbReference type="GO" id="GO:0016020">
    <property type="term" value="C:membrane"/>
    <property type="evidence" value="ECO:0007669"/>
    <property type="project" value="UniProtKB-SubCell"/>
</dbReference>
<dbReference type="GO" id="GO:0061024">
    <property type="term" value="P:membrane organization"/>
    <property type="evidence" value="ECO:0007669"/>
    <property type="project" value="TreeGrafter"/>
</dbReference>
<dbReference type="PANTHER" id="PTHR12703:SF4">
    <property type="entry name" value="TRANSMEMBRANE PROTEIN 33"/>
    <property type="match status" value="1"/>
</dbReference>
<keyword evidence="3 6" id="KW-0812">Transmembrane</keyword>
<proteinExistence type="inferred from homology"/>
<evidence type="ECO:0000256" key="3">
    <source>
        <dbReference type="ARBA" id="ARBA00022692"/>
    </source>
</evidence>
<protein>
    <submittedName>
        <fullName evidence="7">BA75_00235T0</fullName>
    </submittedName>
</protein>
<keyword evidence="5 6" id="KW-0472">Membrane</keyword>
<dbReference type="InterPro" id="IPR051645">
    <property type="entry name" value="PER33/POM33_regulator"/>
</dbReference>
<gene>
    <name evidence="7" type="ORF">ATY40_BA7500235</name>
</gene>
<keyword evidence="4 6" id="KW-1133">Transmembrane helix</keyword>
<reference evidence="7 8" key="1">
    <citation type="submission" date="2016-02" db="EMBL/GenBank/DDBJ databases">
        <title>Comparative genomic and transcriptomic foundation for Pichia pastoris.</title>
        <authorList>
            <person name="Love K.R."/>
            <person name="Shah K.A."/>
            <person name="Whittaker C.A."/>
            <person name="Wu J."/>
            <person name="Bartlett M.C."/>
            <person name="Ma D."/>
            <person name="Leeson R.L."/>
            <person name="Priest M."/>
            <person name="Young S.K."/>
            <person name="Love J.C."/>
        </authorList>
    </citation>
    <scope>NUCLEOTIDE SEQUENCE [LARGE SCALE GENOMIC DNA]</scope>
    <source>
        <strain evidence="7 8">ATCC 28485</strain>
    </source>
</reference>